<dbReference type="AlphaFoldDB" id="A0A934VG86"/>
<proteinExistence type="predicted"/>
<name>A0A934VG86_9BACT</name>
<evidence type="ECO:0000313" key="2">
    <source>
        <dbReference type="Proteomes" id="UP000658278"/>
    </source>
</evidence>
<comment type="caution">
    <text evidence="1">The sequence shown here is derived from an EMBL/GenBank/DDBJ whole genome shotgun (WGS) entry which is preliminary data.</text>
</comment>
<keyword evidence="2" id="KW-1185">Reference proteome</keyword>
<dbReference type="PANTHER" id="PTHR45947:SF3">
    <property type="entry name" value="SULFOQUINOVOSYL TRANSFERASE SQD2"/>
    <property type="match status" value="1"/>
</dbReference>
<dbReference type="CDD" id="cd03801">
    <property type="entry name" value="GT4_PimA-like"/>
    <property type="match status" value="1"/>
</dbReference>
<organism evidence="1 2">
    <name type="scientific">Haloferula rosea</name>
    <dbReference type="NCBI Taxonomy" id="490093"/>
    <lineage>
        <taxon>Bacteria</taxon>
        <taxon>Pseudomonadati</taxon>
        <taxon>Verrucomicrobiota</taxon>
        <taxon>Verrucomicrobiia</taxon>
        <taxon>Verrucomicrobiales</taxon>
        <taxon>Verrucomicrobiaceae</taxon>
        <taxon>Haloferula</taxon>
    </lineage>
</organism>
<dbReference type="PANTHER" id="PTHR45947">
    <property type="entry name" value="SULFOQUINOVOSYL TRANSFERASE SQD2"/>
    <property type="match status" value="1"/>
</dbReference>
<dbReference type="GO" id="GO:0016757">
    <property type="term" value="F:glycosyltransferase activity"/>
    <property type="evidence" value="ECO:0007669"/>
    <property type="project" value="TreeGrafter"/>
</dbReference>
<accession>A0A934VG86</accession>
<dbReference type="EMBL" id="JAENII010000009">
    <property type="protein sequence ID" value="MBK1827821.1"/>
    <property type="molecule type" value="Genomic_DNA"/>
</dbReference>
<dbReference type="Proteomes" id="UP000658278">
    <property type="component" value="Unassembled WGS sequence"/>
</dbReference>
<dbReference type="Pfam" id="PF13692">
    <property type="entry name" value="Glyco_trans_1_4"/>
    <property type="match status" value="1"/>
</dbReference>
<sequence length="380" mass="41914">MADVVIIQEHLPHYRVAFFEGLRASLLDRGLSLALVYGRKSDSRMITTPLPWATGVDIRRFGPFAWHALAGACAGSRLIIVPQEIKYLRCHLLWLTSRFARRPVFAYWGHGRNFQAENPNSVSERIKALLSRRVDWWFAYNDLSAEVVGALGFDPGRITVVGNTVDTATIKSVRAEVSEADLVTARAKLGIGDGPVALYAGALYDRKRIPFLLAAAKQIKEAIPDFHLLVMGDGPQADMIKQASVSHPWIHHLGPLRDREKAVYWELSELLLMPGLVGLVVVDTFLFGVPMVTTDYPNHSPEIDYLKSGVNGLKVDCGEDSGTYARAVIDLLSRPEKVEKLSAAALESAEQHHLSGMIRRFADGIMEALEVSGIKEAGHA</sequence>
<dbReference type="Gene3D" id="3.40.50.2000">
    <property type="entry name" value="Glycogen Phosphorylase B"/>
    <property type="match status" value="2"/>
</dbReference>
<evidence type="ECO:0000313" key="1">
    <source>
        <dbReference type="EMBL" id="MBK1827821.1"/>
    </source>
</evidence>
<reference evidence="1" key="1">
    <citation type="submission" date="2021-01" db="EMBL/GenBank/DDBJ databases">
        <title>Modified the classification status of verrucomicrobia.</title>
        <authorList>
            <person name="Feng X."/>
        </authorList>
    </citation>
    <scope>NUCLEOTIDE SEQUENCE</scope>
    <source>
        <strain evidence="1">KCTC 22201</strain>
    </source>
</reference>
<gene>
    <name evidence="1" type="ORF">JIN81_12390</name>
</gene>
<dbReference type="SUPFAM" id="SSF53756">
    <property type="entry name" value="UDP-Glycosyltransferase/glycogen phosphorylase"/>
    <property type="match status" value="1"/>
</dbReference>
<dbReference type="RefSeq" id="WP_200279976.1">
    <property type="nucleotide sequence ID" value="NZ_JAENII010000009.1"/>
</dbReference>
<protein>
    <submittedName>
        <fullName evidence="1">Glycosyltransferase family 4 protein</fullName>
    </submittedName>
</protein>
<dbReference type="InterPro" id="IPR050194">
    <property type="entry name" value="Glycosyltransferase_grp1"/>
</dbReference>